<name>A0A9P4MC45_9PEZI</name>
<keyword evidence="6" id="KW-1185">Reference proteome</keyword>
<proteinExistence type="predicted"/>
<comment type="caution">
    <text evidence="5">The sequence shown here is derived from an EMBL/GenBank/DDBJ whole genome shotgun (WGS) entry which is preliminary data.</text>
</comment>
<dbReference type="PROSITE" id="PS50297">
    <property type="entry name" value="ANK_REP_REGION"/>
    <property type="match status" value="2"/>
</dbReference>
<feature type="repeat" description="ANK" evidence="3">
    <location>
        <begin position="505"/>
        <end position="542"/>
    </location>
</feature>
<keyword evidence="1" id="KW-0677">Repeat</keyword>
<dbReference type="InterPro" id="IPR002110">
    <property type="entry name" value="Ankyrin_rpt"/>
</dbReference>
<organism evidence="5 6">
    <name type="scientific">Myriangium duriaei CBS 260.36</name>
    <dbReference type="NCBI Taxonomy" id="1168546"/>
    <lineage>
        <taxon>Eukaryota</taxon>
        <taxon>Fungi</taxon>
        <taxon>Dikarya</taxon>
        <taxon>Ascomycota</taxon>
        <taxon>Pezizomycotina</taxon>
        <taxon>Dothideomycetes</taxon>
        <taxon>Dothideomycetidae</taxon>
        <taxon>Myriangiales</taxon>
        <taxon>Myriangiaceae</taxon>
        <taxon>Myriangium</taxon>
    </lineage>
</organism>
<gene>
    <name evidence="5" type="ORF">K461DRAFT_72621</name>
</gene>
<feature type="repeat" description="ANK" evidence="3">
    <location>
        <begin position="465"/>
        <end position="497"/>
    </location>
</feature>
<dbReference type="OrthoDB" id="539213at2759"/>
<protein>
    <submittedName>
        <fullName evidence="5">Ankyrin</fullName>
    </submittedName>
</protein>
<sequence length="900" mass="98416">MRGYKHRFLSWQKVRVLPPGLQSLVARTLSDNDYIHNFIQSSLLMNGYGCKSDHHKALEYLRRAGESGHAIGTAYMYRLHVSCGVDDIPGWDTRKKLSDAAKIGSRAAMNDLQDLDPQMALTAKKWLAFTAGGVGSDWYDRVNMLHGLTQADLMNDAKFLAQAQAAEDVNSFRVNQRGDTLLHFAAACGREVSIVTLIKQFSANVEVTNNAGDTPLICACRSGHGRIVAYFLKLCNANTKVVTHNGETPAHWLIQFDDSGAELLAKDLLSQGANVNSQTNIRISHSTFPGTVDCDFQVPGTPLSWAVHDNKLNAVRALLSNGADPQVAMLEGRSALEWAAHYHHHECLGIMIAHIERLHEQDASNDNRNDKRFALRYGPLVSAAIKAADKFSMILRNGKEYLHRLHSTLDLLREKITMITFSKQIDWVNQSFLYYAVSNGYDEVVEYMLKNNWLDQKIDEKNGDFQRTPLLEAVRWNRRSMVDLLIEHGADVYACATNPYQPSETGWTALHVLAEEGHNDDEALELASYLISLGVRVDSRSTREASGAWTQGAVVGSAKVATSNLSTGDANDLAQDAAPAPTMIGANGLAQAVSDSPSIDVAGRSTTKDTIQSTTYVASKSASDKTAVDVIKGGSGPSIEAADGFAMVAEDGPTTKADTQSPSIPAKETGTRSFSTEDVISSSLHSFKLSSPSELKSQSPQSSFTTTEVPLSVALRYNSFRFATRLIFLGASPNALSLSASLFSTPHPTTILGHIITTNARYSRDRLSFLLSHPGIDFIVEPTRGLTALHRAAMAEDGVRFIDTDRAVERHEFDDGTNEEITRILLGRWGNSKEMGALTRDGQTALMLATEHGNVGVVRALLDAGADRTMQDDVGRTAKDIARALRSEVAERIRRLLEEA</sequence>
<evidence type="ECO:0000256" key="4">
    <source>
        <dbReference type="SAM" id="MobiDB-lite"/>
    </source>
</evidence>
<dbReference type="SUPFAM" id="SSF48403">
    <property type="entry name" value="Ankyrin repeat"/>
    <property type="match status" value="3"/>
</dbReference>
<dbReference type="Proteomes" id="UP000799439">
    <property type="component" value="Unassembled WGS sequence"/>
</dbReference>
<dbReference type="SMART" id="SM00248">
    <property type="entry name" value="ANK"/>
    <property type="match status" value="10"/>
</dbReference>
<evidence type="ECO:0000256" key="2">
    <source>
        <dbReference type="ARBA" id="ARBA00023043"/>
    </source>
</evidence>
<evidence type="ECO:0000256" key="1">
    <source>
        <dbReference type="ARBA" id="ARBA00022737"/>
    </source>
</evidence>
<dbReference type="PANTHER" id="PTHR24198:SF165">
    <property type="entry name" value="ANKYRIN REPEAT-CONTAINING PROTEIN-RELATED"/>
    <property type="match status" value="1"/>
</dbReference>
<accession>A0A9P4MC45</accession>
<dbReference type="InterPro" id="IPR036770">
    <property type="entry name" value="Ankyrin_rpt-contain_sf"/>
</dbReference>
<dbReference type="EMBL" id="ML996095">
    <property type="protein sequence ID" value="KAF2147808.1"/>
    <property type="molecule type" value="Genomic_DNA"/>
</dbReference>
<evidence type="ECO:0000256" key="3">
    <source>
        <dbReference type="PROSITE-ProRule" id="PRU00023"/>
    </source>
</evidence>
<dbReference type="AlphaFoldDB" id="A0A9P4MC45"/>
<evidence type="ECO:0000313" key="6">
    <source>
        <dbReference type="Proteomes" id="UP000799439"/>
    </source>
</evidence>
<reference evidence="5" key="1">
    <citation type="journal article" date="2020" name="Stud. Mycol.">
        <title>101 Dothideomycetes genomes: a test case for predicting lifestyles and emergence of pathogens.</title>
        <authorList>
            <person name="Haridas S."/>
            <person name="Albert R."/>
            <person name="Binder M."/>
            <person name="Bloem J."/>
            <person name="Labutti K."/>
            <person name="Salamov A."/>
            <person name="Andreopoulos B."/>
            <person name="Baker S."/>
            <person name="Barry K."/>
            <person name="Bills G."/>
            <person name="Bluhm B."/>
            <person name="Cannon C."/>
            <person name="Castanera R."/>
            <person name="Culley D."/>
            <person name="Daum C."/>
            <person name="Ezra D."/>
            <person name="Gonzalez J."/>
            <person name="Henrissat B."/>
            <person name="Kuo A."/>
            <person name="Liang C."/>
            <person name="Lipzen A."/>
            <person name="Lutzoni F."/>
            <person name="Magnuson J."/>
            <person name="Mondo S."/>
            <person name="Nolan M."/>
            <person name="Ohm R."/>
            <person name="Pangilinan J."/>
            <person name="Park H.-J."/>
            <person name="Ramirez L."/>
            <person name="Alfaro M."/>
            <person name="Sun H."/>
            <person name="Tritt A."/>
            <person name="Yoshinaga Y."/>
            <person name="Zwiers L.-H."/>
            <person name="Turgeon B."/>
            <person name="Goodwin S."/>
            <person name="Spatafora J."/>
            <person name="Crous P."/>
            <person name="Grigoriev I."/>
        </authorList>
    </citation>
    <scope>NUCLEOTIDE SEQUENCE</scope>
    <source>
        <strain evidence="5">CBS 260.36</strain>
    </source>
</reference>
<dbReference type="PANTHER" id="PTHR24198">
    <property type="entry name" value="ANKYRIN REPEAT AND PROTEIN KINASE DOMAIN-CONTAINING PROTEIN"/>
    <property type="match status" value="1"/>
</dbReference>
<evidence type="ECO:0000313" key="5">
    <source>
        <dbReference type="EMBL" id="KAF2147808.1"/>
    </source>
</evidence>
<dbReference type="PROSITE" id="PS50088">
    <property type="entry name" value="ANK_REPEAT"/>
    <property type="match status" value="5"/>
</dbReference>
<feature type="repeat" description="ANK" evidence="3">
    <location>
        <begin position="177"/>
        <end position="210"/>
    </location>
</feature>
<feature type="region of interest" description="Disordered" evidence="4">
    <location>
        <begin position="652"/>
        <end position="675"/>
    </location>
</feature>
<dbReference type="Pfam" id="PF12796">
    <property type="entry name" value="Ank_2"/>
    <property type="match status" value="4"/>
</dbReference>
<feature type="repeat" description="ANK" evidence="3">
    <location>
        <begin position="245"/>
        <end position="280"/>
    </location>
</feature>
<dbReference type="Gene3D" id="1.25.40.20">
    <property type="entry name" value="Ankyrin repeat-containing domain"/>
    <property type="match status" value="4"/>
</dbReference>
<feature type="repeat" description="ANK" evidence="3">
    <location>
        <begin position="841"/>
        <end position="873"/>
    </location>
</feature>
<keyword evidence="2 3" id="KW-0040">ANK repeat</keyword>